<dbReference type="InterPro" id="IPR054722">
    <property type="entry name" value="PolX-like_BBD"/>
</dbReference>
<organism evidence="3 4">
    <name type="scientific">Rhodamnia argentea</name>
    <dbReference type="NCBI Taxonomy" id="178133"/>
    <lineage>
        <taxon>Eukaryota</taxon>
        <taxon>Viridiplantae</taxon>
        <taxon>Streptophyta</taxon>
        <taxon>Embryophyta</taxon>
        <taxon>Tracheophyta</taxon>
        <taxon>Spermatophyta</taxon>
        <taxon>Magnoliopsida</taxon>
        <taxon>eudicotyledons</taxon>
        <taxon>Gunneridae</taxon>
        <taxon>Pentapetalae</taxon>
        <taxon>rosids</taxon>
        <taxon>malvids</taxon>
        <taxon>Myrtales</taxon>
        <taxon>Myrtaceae</taxon>
        <taxon>Myrtoideae</taxon>
        <taxon>Myrteae</taxon>
        <taxon>Australasian group</taxon>
        <taxon>Rhodamnia</taxon>
    </lineage>
</organism>
<evidence type="ECO:0000259" key="2">
    <source>
        <dbReference type="Pfam" id="PF22936"/>
    </source>
</evidence>
<proteinExistence type="predicted"/>
<reference evidence="4" key="1">
    <citation type="submission" date="2025-08" db="UniProtKB">
        <authorList>
            <consortium name="RefSeq"/>
        </authorList>
    </citation>
    <scope>IDENTIFICATION</scope>
    <source>
        <tissue evidence="4">Leaf</tissue>
    </source>
</reference>
<keyword evidence="3" id="KW-1185">Reference proteome</keyword>
<accession>A0ABM3HSM0</accession>
<dbReference type="Proteomes" id="UP000827889">
    <property type="component" value="Chromosome 8"/>
</dbReference>
<dbReference type="RefSeq" id="XP_048139595.1">
    <property type="nucleotide sequence ID" value="XM_048283638.1"/>
</dbReference>
<feature type="region of interest" description="Disordered" evidence="1">
    <location>
        <begin position="92"/>
        <end position="112"/>
    </location>
</feature>
<name>A0ABM3HSM0_9MYRT</name>
<evidence type="ECO:0000313" key="4">
    <source>
        <dbReference type="RefSeq" id="XP_048139595.1"/>
    </source>
</evidence>
<sequence length="238" mass="26780">MPHGHNIRVHPRKMSNMISEPKDAGHILSDEQQVHTVIRSLPHNWVHMKVNPTHNESVKTFEDAMRCLELEEDRLLAAKVHYDVYVAGSSSHGASGFKRKHPSKFTKRADSGATDHVARDRSTFVEFRQIPSGVKWIYVGNNSRVEVKGIGYIDAVWGGDLDERKSTSGNVLLLNNGVISWSNKKQQCIALSTMEVEFVALLAAAQESTWLKRFLDHLGVTKDAVKLVKNEIKIEICM</sequence>
<dbReference type="GeneID" id="125316163"/>
<dbReference type="CDD" id="cd09272">
    <property type="entry name" value="RNase_HI_RT_Ty1"/>
    <property type="match status" value="1"/>
</dbReference>
<gene>
    <name evidence="4" type="primary">LOC125316163</name>
</gene>
<dbReference type="Pfam" id="PF22936">
    <property type="entry name" value="Pol_BBD"/>
    <property type="match status" value="1"/>
</dbReference>
<dbReference type="PANTHER" id="PTHR11439:SF483">
    <property type="entry name" value="PEPTIDE SYNTHASE GLIP-LIKE, PUTATIVE (AFU_ORTHOLOGUE AFUA_3G12920)-RELATED"/>
    <property type="match status" value="1"/>
</dbReference>
<evidence type="ECO:0000256" key="1">
    <source>
        <dbReference type="SAM" id="MobiDB-lite"/>
    </source>
</evidence>
<feature type="compositionally biased region" description="Basic residues" evidence="1">
    <location>
        <begin position="97"/>
        <end position="106"/>
    </location>
</feature>
<evidence type="ECO:0000313" key="3">
    <source>
        <dbReference type="Proteomes" id="UP000827889"/>
    </source>
</evidence>
<dbReference type="PANTHER" id="PTHR11439">
    <property type="entry name" value="GAG-POL-RELATED RETROTRANSPOSON"/>
    <property type="match status" value="1"/>
</dbReference>
<protein>
    <submittedName>
        <fullName evidence="4">Uncharacterized protein LOC125316163</fullName>
    </submittedName>
</protein>
<feature type="domain" description="Retrovirus-related Pol polyprotein from transposon TNT 1-94-like beta-barrel" evidence="2">
    <location>
        <begin position="109"/>
        <end position="154"/>
    </location>
</feature>